<sequence length="296" mass="32556">MRITQTMLSNNMLRNLNSSYLKMGKLQEQLSSGSKLTKPSDDPVASVKGMGYRTTLAKNEQYTRNMNEVNSWLDTTDSTLSEVNKALQRVKDLVTQAANDTNKPEDREAMQKEVDQLRMQIRDLANTQQGGKYLFAGTATDQPLFADSSVNAGANDPLPTLGGNDNSVDIEIYEGITFQINENARGLFEGIDKMMQQVQQGLKGTGADLSNLVGTVSAQTDKVLEMQAGVGAKQNRIDVMTDRLSSQKINVTKQISNNEDVEYEDAITQLITEESIHRAALSVGAKIIQPTLVDFL</sequence>
<dbReference type="Proteomes" id="UP001398420">
    <property type="component" value="Unassembled WGS sequence"/>
</dbReference>
<evidence type="ECO:0000313" key="6">
    <source>
        <dbReference type="EMBL" id="MEL5989432.1"/>
    </source>
</evidence>
<feature type="domain" description="Flagellin N-terminal" evidence="4">
    <location>
        <begin position="4"/>
        <end position="140"/>
    </location>
</feature>
<comment type="similarity">
    <text evidence="2">Belongs to the bacterial flagellin family.</text>
</comment>
<dbReference type="Pfam" id="PF00700">
    <property type="entry name" value="Flagellin_C"/>
    <property type="match status" value="1"/>
</dbReference>
<organism evidence="6 7">
    <name type="scientific">Kurthia gibsonii</name>
    <dbReference type="NCBI Taxonomy" id="33946"/>
    <lineage>
        <taxon>Bacteria</taxon>
        <taxon>Bacillati</taxon>
        <taxon>Bacillota</taxon>
        <taxon>Bacilli</taxon>
        <taxon>Bacillales</taxon>
        <taxon>Caryophanaceae</taxon>
        <taxon>Kurthia</taxon>
    </lineage>
</organism>
<evidence type="ECO:0000259" key="4">
    <source>
        <dbReference type="Pfam" id="PF00669"/>
    </source>
</evidence>
<dbReference type="Gene3D" id="1.20.1330.10">
    <property type="entry name" value="f41 fragment of flagellin, N-terminal domain"/>
    <property type="match status" value="1"/>
</dbReference>
<reference evidence="6 7" key="1">
    <citation type="submission" date="2024-04" db="EMBL/GenBank/DDBJ databases">
        <authorList>
            <person name="Wu Y.S."/>
            <person name="Zhang L."/>
        </authorList>
    </citation>
    <scope>NUCLEOTIDE SEQUENCE [LARGE SCALE GENOMIC DNA]</scope>
    <source>
        <strain evidence="6 7">KG-01</strain>
    </source>
</reference>
<keyword evidence="3" id="KW-0975">Bacterial flagellum</keyword>
<dbReference type="NCBIfam" id="TIGR02550">
    <property type="entry name" value="flagell_flgL"/>
    <property type="match status" value="1"/>
</dbReference>
<evidence type="ECO:0000313" key="7">
    <source>
        <dbReference type="Proteomes" id="UP001398420"/>
    </source>
</evidence>
<feature type="domain" description="Flagellin C-terminal" evidence="5">
    <location>
        <begin position="216"/>
        <end position="295"/>
    </location>
</feature>
<dbReference type="PRINTS" id="PR00207">
    <property type="entry name" value="FLAGELLIN"/>
</dbReference>
<dbReference type="InterPro" id="IPR046358">
    <property type="entry name" value="Flagellin_C"/>
</dbReference>
<evidence type="ECO:0000259" key="5">
    <source>
        <dbReference type="Pfam" id="PF00700"/>
    </source>
</evidence>
<keyword evidence="7" id="KW-1185">Reference proteome</keyword>
<keyword evidence="6" id="KW-0282">Flagellum</keyword>
<dbReference type="SUPFAM" id="SSF64518">
    <property type="entry name" value="Phase 1 flagellin"/>
    <property type="match status" value="1"/>
</dbReference>
<dbReference type="PANTHER" id="PTHR42792:SF1">
    <property type="entry name" value="FLAGELLAR HOOK-ASSOCIATED PROTEIN 3"/>
    <property type="match status" value="1"/>
</dbReference>
<protein>
    <submittedName>
        <fullName evidence="6">Flagellar hook-associated protein FlgL</fullName>
    </submittedName>
</protein>
<evidence type="ECO:0000256" key="3">
    <source>
        <dbReference type="ARBA" id="ARBA00023143"/>
    </source>
</evidence>
<comment type="caution">
    <text evidence="6">The sequence shown here is derived from an EMBL/GenBank/DDBJ whole genome shotgun (WGS) entry which is preliminary data.</text>
</comment>
<gene>
    <name evidence="6" type="primary">flgL</name>
    <name evidence="6" type="ORF">AAF454_13545</name>
</gene>
<dbReference type="Pfam" id="PF00669">
    <property type="entry name" value="Flagellin_N"/>
    <property type="match status" value="1"/>
</dbReference>
<dbReference type="InterPro" id="IPR013384">
    <property type="entry name" value="Flagell_FlgL"/>
</dbReference>
<keyword evidence="6" id="KW-0966">Cell projection</keyword>
<dbReference type="EMBL" id="JBCEWA010000012">
    <property type="protein sequence ID" value="MEL5989432.1"/>
    <property type="molecule type" value="Genomic_DNA"/>
</dbReference>
<proteinExistence type="inferred from homology"/>
<name>A0ABU9LNI5_9BACL</name>
<keyword evidence="6" id="KW-0969">Cilium</keyword>
<evidence type="ECO:0000256" key="2">
    <source>
        <dbReference type="ARBA" id="ARBA00005709"/>
    </source>
</evidence>
<evidence type="ECO:0000256" key="1">
    <source>
        <dbReference type="ARBA" id="ARBA00004365"/>
    </source>
</evidence>
<dbReference type="InterPro" id="IPR001492">
    <property type="entry name" value="Flagellin"/>
</dbReference>
<accession>A0ABU9LNI5</accession>
<dbReference type="PANTHER" id="PTHR42792">
    <property type="entry name" value="FLAGELLIN"/>
    <property type="match status" value="1"/>
</dbReference>
<dbReference type="RefSeq" id="WP_068455589.1">
    <property type="nucleotide sequence ID" value="NZ_JAWVOH010000001.1"/>
</dbReference>
<comment type="subcellular location">
    <subcellularLocation>
        <location evidence="1">Bacterial flagellum</location>
    </subcellularLocation>
</comment>
<dbReference type="InterPro" id="IPR001029">
    <property type="entry name" value="Flagellin_N"/>
</dbReference>